<sequence length="160" mass="19147">MNNSKIIEARKQIDKENTIMSKTSKAWIYESKYRGYPIMIRRQKQYGYLCGYIKTKVLEDSDEYHIMYNHFHGGITFHKNEWIGFDCMHSNDFSPFQYDKLSFYEEISLDGRDEVERSMIKDLQAYFRDSLKGLEDKSYRTLEEVKQCLESTIDALIDKK</sequence>
<comment type="caution">
    <text evidence="1">The sequence shown here is derived from an EMBL/GenBank/DDBJ whole genome shotgun (WGS) entry which is preliminary data.</text>
</comment>
<evidence type="ECO:0008006" key="3">
    <source>
        <dbReference type="Google" id="ProtNLM"/>
    </source>
</evidence>
<evidence type="ECO:0000313" key="1">
    <source>
        <dbReference type="EMBL" id="PTK57895.1"/>
    </source>
</evidence>
<dbReference type="RefSeq" id="WP_107644475.1">
    <property type="nucleotide sequence ID" value="NZ_PZHR01000081.1"/>
</dbReference>
<proteinExistence type="predicted"/>
<organism evidence="1 2">
    <name type="scientific">Staphylococcus nepalensis</name>
    <dbReference type="NCBI Taxonomy" id="214473"/>
    <lineage>
        <taxon>Bacteria</taxon>
        <taxon>Bacillati</taxon>
        <taxon>Bacillota</taxon>
        <taxon>Bacilli</taxon>
        <taxon>Bacillales</taxon>
        <taxon>Staphylococcaceae</taxon>
        <taxon>Staphylococcus</taxon>
    </lineage>
</organism>
<dbReference type="AlphaFoldDB" id="A0A2T4S876"/>
<reference evidence="1 2" key="1">
    <citation type="journal article" date="2016" name="Front. Microbiol.">
        <title>Comprehensive Phylogenetic Analysis of Bovine Non-aureus Staphylococci Species Based on Whole-Genome Sequencing.</title>
        <authorList>
            <person name="Naushad S."/>
            <person name="Barkema H.W."/>
            <person name="Luby C."/>
            <person name="Condas L.A."/>
            <person name="Nobrega D.B."/>
            <person name="Carson D.A."/>
            <person name="De Buck J."/>
        </authorList>
    </citation>
    <scope>NUCLEOTIDE SEQUENCE [LARGE SCALE GENOMIC DNA]</scope>
    <source>
        <strain evidence="1 2">SNUC 4337</strain>
    </source>
</reference>
<evidence type="ECO:0000313" key="2">
    <source>
        <dbReference type="Proteomes" id="UP000240400"/>
    </source>
</evidence>
<gene>
    <name evidence="1" type="ORF">BUZ61_11450</name>
</gene>
<name>A0A2T4S876_9STAP</name>
<dbReference type="Proteomes" id="UP000240400">
    <property type="component" value="Unassembled WGS sequence"/>
</dbReference>
<dbReference type="OrthoDB" id="9135221at2"/>
<protein>
    <recommendedName>
        <fullName evidence="3">DUF402 domain-containing protein</fullName>
    </recommendedName>
</protein>
<dbReference type="EMBL" id="PZHR01000081">
    <property type="protein sequence ID" value="PTK57895.1"/>
    <property type="molecule type" value="Genomic_DNA"/>
</dbReference>
<accession>A0A2T4S876</accession>